<name>A0AAP2ZE62_9EURY</name>
<dbReference type="EMBL" id="JAOPJZ010000038">
    <property type="protein sequence ID" value="MCU4754324.1"/>
    <property type="molecule type" value="Genomic_DNA"/>
</dbReference>
<evidence type="ECO:0000313" key="1">
    <source>
        <dbReference type="EMBL" id="MCU4754324.1"/>
    </source>
</evidence>
<sequence>MNDANLAKDIIEFYGFDRHCFVGRPDPVMTYWLVGGRPATVSRTPFEEDCNSVDLTNLTVSQTDGGDWRVTDGTNILMTDPDEEAIRTAKATIEHYEFSRRCFVGRPNPPMTYWLTE</sequence>
<comment type="caution">
    <text evidence="1">The sequence shown here is derived from an EMBL/GenBank/DDBJ whole genome shotgun (WGS) entry which is preliminary data.</text>
</comment>
<dbReference type="Proteomes" id="UP001321047">
    <property type="component" value="Unassembled WGS sequence"/>
</dbReference>
<dbReference type="RefSeq" id="WP_342810624.1">
    <property type="nucleotide sequence ID" value="NZ_JAOPJZ010000038.1"/>
</dbReference>
<reference evidence="1 2" key="1">
    <citation type="submission" date="2022-09" db="EMBL/GenBank/DDBJ databases">
        <title>Enrichment on poylsaccharides allowed isolation of novel metabolic and taxonomic groups of Haloarchaea.</title>
        <authorList>
            <person name="Sorokin D.Y."/>
            <person name="Elcheninov A.G."/>
            <person name="Khizhniak T.V."/>
            <person name="Kolganova T.V."/>
            <person name="Kublanov I.V."/>
        </authorList>
    </citation>
    <scope>NUCLEOTIDE SEQUENCE [LARGE SCALE GENOMIC DNA]</scope>
    <source>
        <strain evidence="1 2">AArc-curdl1</strain>
    </source>
</reference>
<organism evidence="1 2">
    <name type="scientific">Natronosalvus hydrolyticus</name>
    <dbReference type="NCBI Taxonomy" id="2979988"/>
    <lineage>
        <taxon>Archaea</taxon>
        <taxon>Methanobacteriati</taxon>
        <taxon>Methanobacteriota</taxon>
        <taxon>Stenosarchaea group</taxon>
        <taxon>Halobacteria</taxon>
        <taxon>Halobacteriales</taxon>
        <taxon>Natrialbaceae</taxon>
        <taxon>Natronosalvus</taxon>
    </lineage>
</organism>
<evidence type="ECO:0000313" key="2">
    <source>
        <dbReference type="Proteomes" id="UP001321047"/>
    </source>
</evidence>
<gene>
    <name evidence="1" type="ORF">OB919_20480</name>
</gene>
<protein>
    <submittedName>
        <fullName evidence="1">Uncharacterized protein</fullName>
    </submittedName>
</protein>
<keyword evidence="2" id="KW-1185">Reference proteome</keyword>
<accession>A0AAP2ZE62</accession>
<dbReference type="AlphaFoldDB" id="A0AAP2ZE62"/>
<proteinExistence type="predicted"/>